<dbReference type="EMBL" id="JALJEJ010000004">
    <property type="protein sequence ID" value="MCJ8210244.1"/>
    <property type="molecule type" value="Genomic_DNA"/>
</dbReference>
<reference evidence="2" key="1">
    <citation type="submission" date="2022-04" db="EMBL/GenBank/DDBJ databases">
        <title>Mucilaginibacter sp. RS28 isolated from freshwater.</title>
        <authorList>
            <person name="Ko S.-R."/>
        </authorList>
    </citation>
    <scope>NUCLEOTIDE SEQUENCE</scope>
    <source>
        <strain evidence="2">RS28</strain>
    </source>
</reference>
<comment type="caution">
    <text evidence="2">The sequence shown here is derived from an EMBL/GenBank/DDBJ whole genome shotgun (WGS) entry which is preliminary data.</text>
</comment>
<dbReference type="RefSeq" id="WP_245130081.1">
    <property type="nucleotide sequence ID" value="NZ_JALJEJ010000004.1"/>
</dbReference>
<feature type="chain" id="PRO_5040890486" evidence="1">
    <location>
        <begin position="20"/>
        <end position="181"/>
    </location>
</feature>
<proteinExistence type="predicted"/>
<organism evidence="2 3">
    <name type="scientific">Mucilaginibacter straminoryzae</name>
    <dbReference type="NCBI Taxonomy" id="2932774"/>
    <lineage>
        <taxon>Bacteria</taxon>
        <taxon>Pseudomonadati</taxon>
        <taxon>Bacteroidota</taxon>
        <taxon>Sphingobacteriia</taxon>
        <taxon>Sphingobacteriales</taxon>
        <taxon>Sphingobacteriaceae</taxon>
        <taxon>Mucilaginibacter</taxon>
    </lineage>
</organism>
<keyword evidence="1" id="KW-0732">Signal</keyword>
<feature type="signal peptide" evidence="1">
    <location>
        <begin position="1"/>
        <end position="19"/>
    </location>
</feature>
<protein>
    <submittedName>
        <fullName evidence="2">Porin family protein</fullName>
    </submittedName>
</protein>
<keyword evidence="3" id="KW-1185">Reference proteome</keyword>
<sequence length="181" mass="19531">MKKILLIVAALFVLHNAKAQSSNNSYREDSWHLVVGPSGLVNVKPGSDVLHIGYGAEGQLEYYPTNYVGVTVSTGYLRLIGAKPNGVKLPDFSFVPIRAGLKGFVVSNLYLLADVGIGFASPKGMLNSTFVKTIAPGIGYSNQDIGLDISLKYENLNQRNNYLSMFGLNVAYSFNLSGSGY</sequence>
<evidence type="ECO:0000313" key="3">
    <source>
        <dbReference type="Proteomes" id="UP001139450"/>
    </source>
</evidence>
<name>A0A9X1X7Y3_9SPHI</name>
<gene>
    <name evidence="2" type="ORF">MUY27_11020</name>
</gene>
<evidence type="ECO:0000313" key="2">
    <source>
        <dbReference type="EMBL" id="MCJ8210244.1"/>
    </source>
</evidence>
<evidence type="ECO:0000256" key="1">
    <source>
        <dbReference type="SAM" id="SignalP"/>
    </source>
</evidence>
<accession>A0A9X1X7Y3</accession>
<dbReference type="AlphaFoldDB" id="A0A9X1X7Y3"/>
<dbReference type="Proteomes" id="UP001139450">
    <property type="component" value="Unassembled WGS sequence"/>
</dbReference>